<dbReference type="PANTHER" id="PTHR33164:SF43">
    <property type="entry name" value="HTH-TYPE TRANSCRIPTIONAL REPRESSOR YETL"/>
    <property type="match status" value="1"/>
</dbReference>
<dbReference type="GO" id="GO:0006950">
    <property type="term" value="P:response to stress"/>
    <property type="evidence" value="ECO:0007669"/>
    <property type="project" value="TreeGrafter"/>
</dbReference>
<comment type="caution">
    <text evidence="3">The sequence shown here is derived from an EMBL/GenBank/DDBJ whole genome shotgun (WGS) entry which is preliminary data.</text>
</comment>
<proteinExistence type="predicted"/>
<dbReference type="InterPro" id="IPR036390">
    <property type="entry name" value="WH_DNA-bd_sf"/>
</dbReference>
<dbReference type="PROSITE" id="PS50995">
    <property type="entry name" value="HTH_MARR_2"/>
    <property type="match status" value="1"/>
</dbReference>
<dbReference type="InterPro" id="IPR000835">
    <property type="entry name" value="HTH_MarR-typ"/>
</dbReference>
<dbReference type="PANTHER" id="PTHR33164">
    <property type="entry name" value="TRANSCRIPTIONAL REGULATOR, MARR FAMILY"/>
    <property type="match status" value="1"/>
</dbReference>
<dbReference type="GO" id="GO:0003700">
    <property type="term" value="F:DNA-binding transcription factor activity"/>
    <property type="evidence" value="ECO:0007669"/>
    <property type="project" value="InterPro"/>
</dbReference>
<feature type="region of interest" description="Disordered" evidence="1">
    <location>
        <begin position="1"/>
        <end position="22"/>
    </location>
</feature>
<dbReference type="RefSeq" id="WP_164316175.1">
    <property type="nucleotide sequence ID" value="NZ_JAAGLU010000015.1"/>
</dbReference>
<dbReference type="SMART" id="SM00347">
    <property type="entry name" value="HTH_MARR"/>
    <property type="match status" value="1"/>
</dbReference>
<dbReference type="Gene3D" id="1.10.10.10">
    <property type="entry name" value="Winged helix-like DNA-binding domain superfamily/Winged helix DNA-binding domain"/>
    <property type="match status" value="1"/>
</dbReference>
<dbReference type="PRINTS" id="PR00598">
    <property type="entry name" value="HTHMARR"/>
</dbReference>
<protein>
    <submittedName>
        <fullName evidence="3">Winged helix-turn-helix transcriptional regulator</fullName>
    </submittedName>
</protein>
<dbReference type="Pfam" id="PF12802">
    <property type="entry name" value="MarR_2"/>
    <property type="match status" value="1"/>
</dbReference>
<sequence>MSPASRPHPTAGPPPGGASPDPSRLAVWTDFLLAHSRLMKLLEEELRLAHAMTMAEYDVLHHLAQAPGGQLRMSELAGALLYTTSGITRLLDRMTSAGLVRRETSSTDRRVVHADITAEGRTRFREAAHTHLAGIQKHFGSALGDEEVAPVAGVMHRLADPAQH</sequence>
<reference evidence="3" key="1">
    <citation type="submission" date="2020-01" db="EMBL/GenBank/DDBJ databases">
        <title>Insect and environment-associated Actinomycetes.</title>
        <authorList>
            <person name="Currrie C."/>
            <person name="Chevrette M."/>
            <person name="Carlson C."/>
            <person name="Stubbendieck R."/>
            <person name="Wendt-Pienkowski E."/>
        </authorList>
    </citation>
    <scope>NUCLEOTIDE SEQUENCE</scope>
    <source>
        <strain evidence="3">SID12501</strain>
    </source>
</reference>
<dbReference type="InterPro" id="IPR039422">
    <property type="entry name" value="MarR/SlyA-like"/>
</dbReference>
<accession>A0A6B3BUU4</accession>
<evidence type="ECO:0000259" key="2">
    <source>
        <dbReference type="PROSITE" id="PS50995"/>
    </source>
</evidence>
<organism evidence="3">
    <name type="scientific">Streptomyces sp. SID12501</name>
    <dbReference type="NCBI Taxonomy" id="2706042"/>
    <lineage>
        <taxon>Bacteria</taxon>
        <taxon>Bacillati</taxon>
        <taxon>Actinomycetota</taxon>
        <taxon>Actinomycetes</taxon>
        <taxon>Kitasatosporales</taxon>
        <taxon>Streptomycetaceae</taxon>
        <taxon>Streptomyces</taxon>
    </lineage>
</organism>
<dbReference type="InterPro" id="IPR036388">
    <property type="entry name" value="WH-like_DNA-bd_sf"/>
</dbReference>
<dbReference type="EMBL" id="JAAGLU010000015">
    <property type="protein sequence ID" value="NEC88060.1"/>
    <property type="molecule type" value="Genomic_DNA"/>
</dbReference>
<evidence type="ECO:0000256" key="1">
    <source>
        <dbReference type="SAM" id="MobiDB-lite"/>
    </source>
</evidence>
<name>A0A6B3BUU4_9ACTN</name>
<dbReference type="AlphaFoldDB" id="A0A6B3BUU4"/>
<evidence type="ECO:0000313" key="3">
    <source>
        <dbReference type="EMBL" id="NEC88060.1"/>
    </source>
</evidence>
<feature type="domain" description="HTH marR-type" evidence="2">
    <location>
        <begin position="24"/>
        <end position="160"/>
    </location>
</feature>
<dbReference type="SUPFAM" id="SSF46785">
    <property type="entry name" value="Winged helix' DNA-binding domain"/>
    <property type="match status" value="1"/>
</dbReference>
<gene>
    <name evidence="3" type="ORF">G3I71_20035</name>
</gene>